<organism evidence="1 2">
    <name type="scientific">Sphingorhabdus arenilitoris</name>
    <dbReference type="NCBI Taxonomy" id="1490041"/>
    <lineage>
        <taxon>Bacteria</taxon>
        <taxon>Pseudomonadati</taxon>
        <taxon>Pseudomonadota</taxon>
        <taxon>Alphaproteobacteria</taxon>
        <taxon>Sphingomonadales</taxon>
        <taxon>Sphingomonadaceae</taxon>
        <taxon>Sphingorhabdus</taxon>
    </lineage>
</organism>
<dbReference type="EMBL" id="JBHSDH010000013">
    <property type="protein sequence ID" value="MFC4291919.1"/>
    <property type="molecule type" value="Genomic_DNA"/>
</dbReference>
<evidence type="ECO:0000313" key="1">
    <source>
        <dbReference type="EMBL" id="MFC4291919.1"/>
    </source>
</evidence>
<dbReference type="RefSeq" id="WP_381422181.1">
    <property type="nucleotide sequence ID" value="NZ_JBHSDH010000013.1"/>
</dbReference>
<dbReference type="Pfam" id="PF13366">
    <property type="entry name" value="PDDEXK_3"/>
    <property type="match status" value="1"/>
</dbReference>
<dbReference type="Proteomes" id="UP001595887">
    <property type="component" value="Unassembled WGS sequence"/>
</dbReference>
<name>A0ABV8RGT7_9SPHN</name>
<dbReference type="NCBIfam" id="TIGR04256">
    <property type="entry name" value="GxxExxY"/>
    <property type="match status" value="1"/>
</dbReference>
<protein>
    <submittedName>
        <fullName evidence="1">GxxExxY protein</fullName>
    </submittedName>
</protein>
<accession>A0ABV8RGT7</accession>
<dbReference type="InterPro" id="IPR026350">
    <property type="entry name" value="GxxExxY"/>
</dbReference>
<proteinExistence type="predicted"/>
<gene>
    <name evidence="1" type="ORF">ACFOWX_05765</name>
</gene>
<sequence length="136" mass="15415">MSRFDQLEAMTASVIDCVFHIHRDIGPGLLESAYEALMDAALTQVGHIVKRQVPISMNYRGVVVDNAFKIDLLVDECLIVELKSIERLAPVHGKQLLTYLRLSKMPLGLLMNFGQSTFKDGLKRVANEYYSERFKL</sequence>
<evidence type="ECO:0000313" key="2">
    <source>
        <dbReference type="Proteomes" id="UP001595887"/>
    </source>
</evidence>
<comment type="caution">
    <text evidence="1">The sequence shown here is derived from an EMBL/GenBank/DDBJ whole genome shotgun (WGS) entry which is preliminary data.</text>
</comment>
<reference evidence="2" key="1">
    <citation type="journal article" date="2019" name="Int. J. Syst. Evol. Microbiol.">
        <title>The Global Catalogue of Microorganisms (GCM) 10K type strain sequencing project: providing services to taxonomists for standard genome sequencing and annotation.</title>
        <authorList>
            <consortium name="The Broad Institute Genomics Platform"/>
            <consortium name="The Broad Institute Genome Sequencing Center for Infectious Disease"/>
            <person name="Wu L."/>
            <person name="Ma J."/>
        </authorList>
    </citation>
    <scope>NUCLEOTIDE SEQUENCE [LARGE SCALE GENOMIC DNA]</scope>
    <source>
        <strain evidence="2">CECT 8531</strain>
    </source>
</reference>
<keyword evidence="2" id="KW-1185">Reference proteome</keyword>